<dbReference type="AlphaFoldDB" id="A0A834IBC2"/>
<evidence type="ECO:0000313" key="2">
    <source>
        <dbReference type="Proteomes" id="UP000625711"/>
    </source>
</evidence>
<dbReference type="InterPro" id="IPR003661">
    <property type="entry name" value="HisK_dim/P_dom"/>
</dbReference>
<dbReference type="GO" id="GO:0000155">
    <property type="term" value="F:phosphorelay sensor kinase activity"/>
    <property type="evidence" value="ECO:0007669"/>
    <property type="project" value="InterPro"/>
</dbReference>
<comment type="caution">
    <text evidence="1">The sequence shown here is derived from an EMBL/GenBank/DDBJ whole genome shotgun (WGS) entry which is preliminary data.</text>
</comment>
<dbReference type="EMBL" id="JAACXV010006036">
    <property type="protein sequence ID" value="KAF7276604.1"/>
    <property type="molecule type" value="Genomic_DNA"/>
</dbReference>
<reference evidence="1" key="1">
    <citation type="submission" date="2020-08" db="EMBL/GenBank/DDBJ databases">
        <title>Genome sequencing and assembly of the red palm weevil Rhynchophorus ferrugineus.</title>
        <authorList>
            <person name="Dias G.B."/>
            <person name="Bergman C.M."/>
            <person name="Manee M."/>
        </authorList>
    </citation>
    <scope>NUCLEOTIDE SEQUENCE</scope>
    <source>
        <strain evidence="1">AA-2017</strain>
        <tissue evidence="1">Whole larva</tissue>
    </source>
</reference>
<protein>
    <recommendedName>
        <fullName evidence="3">Signal transduction histidine kinase dimerisation/phosphoacceptor domain-containing protein</fullName>
    </recommendedName>
</protein>
<dbReference type="CDD" id="cd00082">
    <property type="entry name" value="HisKA"/>
    <property type="match status" value="1"/>
</dbReference>
<keyword evidence="2" id="KW-1185">Reference proteome</keyword>
<organism evidence="1 2">
    <name type="scientific">Rhynchophorus ferrugineus</name>
    <name type="common">Red palm weevil</name>
    <name type="synonym">Curculio ferrugineus</name>
    <dbReference type="NCBI Taxonomy" id="354439"/>
    <lineage>
        <taxon>Eukaryota</taxon>
        <taxon>Metazoa</taxon>
        <taxon>Ecdysozoa</taxon>
        <taxon>Arthropoda</taxon>
        <taxon>Hexapoda</taxon>
        <taxon>Insecta</taxon>
        <taxon>Pterygota</taxon>
        <taxon>Neoptera</taxon>
        <taxon>Endopterygota</taxon>
        <taxon>Coleoptera</taxon>
        <taxon>Polyphaga</taxon>
        <taxon>Cucujiformia</taxon>
        <taxon>Curculionidae</taxon>
        <taxon>Dryophthorinae</taxon>
        <taxon>Rhynchophorus</taxon>
    </lineage>
</organism>
<sequence length="196" mass="22891">MQLLSKISQYPYVAYCYDVDDKQYLKTHTLEHTFTTPDTHTVLEVNIDNLHQSEPCQKVTLETPIFQRLKHYFSQLGFDTIQSLSILKLYTEELLSPITIFLFSENEHHIPCSTWQCLESYLQQRVQGLKQLFENHNLHQQVQELQEINQGRTKYFSVIAHDLRAPFHGILGCADILAHEHDTLDDAAAQRLTDYI</sequence>
<accession>A0A834IBC2</accession>
<dbReference type="SUPFAM" id="SSF47384">
    <property type="entry name" value="Homodimeric domain of signal transducing histidine kinase"/>
    <property type="match status" value="1"/>
</dbReference>
<gene>
    <name evidence="1" type="ORF">GWI33_010037</name>
</gene>
<evidence type="ECO:0000313" key="1">
    <source>
        <dbReference type="EMBL" id="KAF7276604.1"/>
    </source>
</evidence>
<proteinExistence type="predicted"/>
<dbReference type="Gene3D" id="1.10.287.130">
    <property type="match status" value="1"/>
</dbReference>
<name>A0A834IBC2_RHYFE</name>
<dbReference type="InterPro" id="IPR036097">
    <property type="entry name" value="HisK_dim/P_sf"/>
</dbReference>
<feature type="non-terminal residue" evidence="1">
    <location>
        <position position="196"/>
    </location>
</feature>
<evidence type="ECO:0008006" key="3">
    <source>
        <dbReference type="Google" id="ProtNLM"/>
    </source>
</evidence>
<dbReference type="Proteomes" id="UP000625711">
    <property type="component" value="Unassembled WGS sequence"/>
</dbReference>